<dbReference type="InterPro" id="IPR041546">
    <property type="entry name" value="ClpA/ClpB_AAA_lid"/>
</dbReference>
<dbReference type="GO" id="GO:0005737">
    <property type="term" value="C:cytoplasm"/>
    <property type="evidence" value="ECO:0007669"/>
    <property type="project" value="TreeGrafter"/>
</dbReference>
<dbReference type="InterPro" id="IPR036628">
    <property type="entry name" value="Clp_N_dom_sf"/>
</dbReference>
<dbReference type="Gene3D" id="1.10.8.60">
    <property type="match status" value="2"/>
</dbReference>
<dbReference type="InterPro" id="IPR027417">
    <property type="entry name" value="P-loop_NTPase"/>
</dbReference>
<dbReference type="PROSITE" id="PS00871">
    <property type="entry name" value="CLPAB_2"/>
    <property type="match status" value="1"/>
</dbReference>
<dbReference type="STRING" id="856793.MICA_2342"/>
<dbReference type="InterPro" id="IPR001270">
    <property type="entry name" value="ClpA/B"/>
</dbReference>
<dbReference type="PANTHER" id="PTHR11638:SF111">
    <property type="entry name" value="ATP-DEPENDENT CLP PROTEASE ATP-BINDING SUBUNIT CLPA"/>
    <property type="match status" value="1"/>
</dbReference>
<dbReference type="PROSITE" id="PS00870">
    <property type="entry name" value="CLPAB_1"/>
    <property type="match status" value="1"/>
</dbReference>
<dbReference type="InterPro" id="IPR003959">
    <property type="entry name" value="ATPase_AAA_core"/>
</dbReference>
<sequence length="789" mass="86917">MEQSENMRLTLLRTQDIAIAHGNQIMMPEHLLLALLDDPDCKTVFSALKVDVAKIKEEAEHFIVEHFDVNPRPLQDIDLEKSSAMGTILNRVYYENTTKNPGTIANSKSLLLALMRERGSNAAYLLEKHGIGSAETLDNFLTHGTTVNPKDAAATDNYGLSKRKNPASQQGEEEEDERPPLEQFAVNLNELAASGKIDPVLARQNEINQTIEVLARRKKNNPILVGEPGVGKTAVAEGLAMDIVNGNVPDQLLGATLYSLDLTAMTAGSKYRGDFEKRLKAVLTQLELTPGAILFVDEIHMLIGAGTGSDSKMDAANIMKPYLSSGRVRCVGATTYAEYSKYFEKDAAMSRRFQKIDVAEPTPAQAIEILKGLKKHYETFHGVTYTDEAIEAAVKLSVRYMTDRQLPDKAIDLLDGAAAHRIVEPRATNVIDKDEMEDTVARIKRLPKKELSGDGLEKLRTLDSDLRQAVFQQDAAIDALTDAVLLAQAGLRDLNKPKGSYLFTGPTGVGKTEMAKQLAATLGTQLVRFDMSEFQEKHTVARLVGSPPGYVGHDEGGELTNAVTKHNNCVLLLDEIEKAHPDVLKALLQVMDDGRLTDSHGKTTDFRNVILIMTSNLRDAEVKKVQGIGFHTETREEVLRADEVSQFLPPEFRNRMDAQIRFDYLKPETMGSIVDKFVKILGGQLAERNVKIDLSADARDYLATKGYNRDMGARPMGRLIQTEISTPLARQVLFGELAKGGAVLVDTEGQGQDKKLRFLFNDAAVANDNNPAAAKPGKTRRRSNEMTPK</sequence>
<dbReference type="CDD" id="cd00009">
    <property type="entry name" value="AAA"/>
    <property type="match status" value="1"/>
</dbReference>
<dbReference type="Pfam" id="PF07724">
    <property type="entry name" value="AAA_2"/>
    <property type="match status" value="1"/>
</dbReference>
<dbReference type="OrthoDB" id="9803641at2"/>
<evidence type="ECO:0000256" key="1">
    <source>
        <dbReference type="ARBA" id="ARBA00022737"/>
    </source>
</evidence>
<dbReference type="Gene3D" id="3.40.50.300">
    <property type="entry name" value="P-loop containing nucleotide triphosphate hydrolases"/>
    <property type="match status" value="2"/>
</dbReference>
<dbReference type="Pfam" id="PF02861">
    <property type="entry name" value="Clp_N"/>
    <property type="match status" value="1"/>
</dbReference>
<dbReference type="GO" id="GO:0016887">
    <property type="term" value="F:ATP hydrolysis activity"/>
    <property type="evidence" value="ECO:0007669"/>
    <property type="project" value="InterPro"/>
</dbReference>
<dbReference type="SUPFAM" id="SSF81923">
    <property type="entry name" value="Double Clp-N motif"/>
    <property type="match status" value="1"/>
</dbReference>
<dbReference type="Pfam" id="PF17871">
    <property type="entry name" value="AAA_lid_9"/>
    <property type="match status" value="1"/>
</dbReference>
<dbReference type="InterPro" id="IPR003593">
    <property type="entry name" value="AAA+_ATPase"/>
</dbReference>
<dbReference type="PANTHER" id="PTHR11638">
    <property type="entry name" value="ATP-DEPENDENT CLP PROTEASE"/>
    <property type="match status" value="1"/>
</dbReference>
<evidence type="ECO:0000256" key="3">
    <source>
        <dbReference type="ARBA" id="ARBA00022840"/>
    </source>
</evidence>
<dbReference type="InterPro" id="IPR019489">
    <property type="entry name" value="Clp_ATPase_C"/>
</dbReference>
<dbReference type="KEGG" id="mai:MICA_2342"/>
<keyword evidence="3 5" id="KW-0067">ATP-binding</keyword>
<gene>
    <name evidence="9" type="ordered locus">MICA_2342</name>
</gene>
<feature type="domain" description="AAA+ ATPase" evidence="7">
    <location>
        <begin position="497"/>
        <end position="651"/>
    </location>
</feature>
<feature type="domain" description="AAA+ ATPase" evidence="7">
    <location>
        <begin position="218"/>
        <end position="363"/>
    </location>
</feature>
<dbReference type="SMART" id="SM01086">
    <property type="entry name" value="ClpB_D2-small"/>
    <property type="match status" value="1"/>
</dbReference>
<dbReference type="Pfam" id="PF10431">
    <property type="entry name" value="ClpB_D2-small"/>
    <property type="match status" value="1"/>
</dbReference>
<proteinExistence type="inferred from homology"/>
<feature type="domain" description="Clp ATPase C-terminal" evidence="8">
    <location>
        <begin position="665"/>
        <end position="758"/>
    </location>
</feature>
<evidence type="ECO:0000259" key="7">
    <source>
        <dbReference type="SMART" id="SM00382"/>
    </source>
</evidence>
<evidence type="ECO:0000313" key="10">
    <source>
        <dbReference type="Proteomes" id="UP000009286"/>
    </source>
</evidence>
<dbReference type="GO" id="GO:0008233">
    <property type="term" value="F:peptidase activity"/>
    <property type="evidence" value="ECO:0007669"/>
    <property type="project" value="UniProtKB-KW"/>
</dbReference>
<feature type="region of interest" description="Disordered" evidence="6">
    <location>
        <begin position="146"/>
        <end position="179"/>
    </location>
</feature>
<reference evidence="9 10" key="1">
    <citation type="journal article" date="2011" name="BMC Genomics">
        <title>Genomic insights into an obligate epibiotic bacterial predator: Micavibrio aeruginosavorus ARL-13.</title>
        <authorList>
            <person name="Wang Z."/>
            <person name="Kadouri D."/>
            <person name="Wu M."/>
        </authorList>
    </citation>
    <scope>NUCLEOTIDE SEQUENCE [LARGE SCALE GENOMIC DNA]</scope>
    <source>
        <strain evidence="9 10">ARL-13</strain>
    </source>
</reference>
<name>G2KMF1_MICAA</name>
<dbReference type="GO" id="GO:0006508">
    <property type="term" value="P:proteolysis"/>
    <property type="evidence" value="ECO:0007669"/>
    <property type="project" value="UniProtKB-KW"/>
</dbReference>
<feature type="region of interest" description="Disordered" evidence="6">
    <location>
        <begin position="767"/>
        <end position="789"/>
    </location>
</feature>
<dbReference type="EMBL" id="CP002382">
    <property type="protein sequence ID" value="AEP10644.1"/>
    <property type="molecule type" value="Genomic_DNA"/>
</dbReference>
<keyword evidence="9" id="KW-0645">Protease</keyword>
<evidence type="ECO:0000259" key="8">
    <source>
        <dbReference type="SMART" id="SM01086"/>
    </source>
</evidence>
<evidence type="ECO:0000256" key="5">
    <source>
        <dbReference type="RuleBase" id="RU004432"/>
    </source>
</evidence>
<keyword evidence="2 5" id="KW-0547">Nucleotide-binding</keyword>
<comment type="similarity">
    <text evidence="5">Belongs to the ClpA/ClpB family.</text>
</comment>
<dbReference type="eggNOG" id="COG0542">
    <property type="taxonomic scope" value="Bacteria"/>
</dbReference>
<keyword evidence="1" id="KW-0677">Repeat</keyword>
<keyword evidence="10" id="KW-1185">Reference proteome</keyword>
<dbReference type="AlphaFoldDB" id="G2KMF1"/>
<dbReference type="InterPro" id="IPR050130">
    <property type="entry name" value="ClpA_ClpB"/>
</dbReference>
<dbReference type="Pfam" id="PF00004">
    <property type="entry name" value="AAA"/>
    <property type="match status" value="1"/>
</dbReference>
<protein>
    <submittedName>
        <fullName evidence="9">ATP-binding component of serine protease</fullName>
    </submittedName>
</protein>
<evidence type="ECO:0000256" key="4">
    <source>
        <dbReference type="ARBA" id="ARBA00023186"/>
    </source>
</evidence>
<dbReference type="HOGENOM" id="CLU_005070_4_2_5"/>
<dbReference type="GO" id="GO:0005524">
    <property type="term" value="F:ATP binding"/>
    <property type="evidence" value="ECO:0007669"/>
    <property type="project" value="UniProtKB-KW"/>
</dbReference>
<keyword evidence="4 5" id="KW-0143">Chaperone</keyword>
<evidence type="ECO:0000256" key="6">
    <source>
        <dbReference type="SAM" id="MobiDB-lite"/>
    </source>
</evidence>
<dbReference type="RefSeq" id="WP_014103867.1">
    <property type="nucleotide sequence ID" value="NC_016026.1"/>
</dbReference>
<keyword evidence="9" id="KW-0378">Hydrolase</keyword>
<dbReference type="InterPro" id="IPR018368">
    <property type="entry name" value="ClpA/B_CS1"/>
</dbReference>
<dbReference type="InterPro" id="IPR028299">
    <property type="entry name" value="ClpA/B_CS2"/>
</dbReference>
<dbReference type="PRINTS" id="PR00300">
    <property type="entry name" value="CLPPROTEASEA"/>
</dbReference>
<accession>G2KMF1</accession>
<dbReference type="Gene3D" id="1.10.1780.10">
    <property type="entry name" value="Clp, N-terminal domain"/>
    <property type="match status" value="1"/>
</dbReference>
<dbReference type="InterPro" id="IPR004176">
    <property type="entry name" value="Clp_R_N"/>
</dbReference>
<dbReference type="CDD" id="cd19499">
    <property type="entry name" value="RecA-like_ClpB_Hsp104-like"/>
    <property type="match status" value="1"/>
</dbReference>
<dbReference type="Proteomes" id="UP000009286">
    <property type="component" value="Chromosome"/>
</dbReference>
<organism evidence="9 10">
    <name type="scientific">Micavibrio aeruginosavorus (strain ARL-13)</name>
    <dbReference type="NCBI Taxonomy" id="856793"/>
    <lineage>
        <taxon>Bacteria</taxon>
        <taxon>Pseudomonadati</taxon>
        <taxon>Bdellovibrionota</taxon>
        <taxon>Bdellovibrionia</taxon>
        <taxon>Bdellovibrionales</taxon>
        <taxon>Pseudobdellovibrionaceae</taxon>
        <taxon>Micavibrio</taxon>
    </lineage>
</organism>
<evidence type="ECO:0000256" key="2">
    <source>
        <dbReference type="ARBA" id="ARBA00022741"/>
    </source>
</evidence>
<dbReference type="SMART" id="SM00382">
    <property type="entry name" value="AAA"/>
    <property type="match status" value="2"/>
</dbReference>
<dbReference type="SUPFAM" id="SSF52540">
    <property type="entry name" value="P-loop containing nucleoside triphosphate hydrolases"/>
    <property type="match status" value="2"/>
</dbReference>
<dbReference type="GO" id="GO:0034605">
    <property type="term" value="P:cellular response to heat"/>
    <property type="evidence" value="ECO:0007669"/>
    <property type="project" value="TreeGrafter"/>
</dbReference>
<evidence type="ECO:0000313" key="9">
    <source>
        <dbReference type="EMBL" id="AEP10644.1"/>
    </source>
</evidence>